<evidence type="ECO:0000256" key="7">
    <source>
        <dbReference type="ARBA" id="ARBA00023224"/>
    </source>
</evidence>
<keyword evidence="3 8" id="KW-0812">Transmembrane</keyword>
<proteinExistence type="inferred from homology"/>
<feature type="transmembrane region" description="Helical" evidence="8">
    <location>
        <begin position="72"/>
        <end position="93"/>
    </location>
</feature>
<comment type="caution">
    <text evidence="8">Lacks conserved residue(s) required for the propagation of feature annotation.</text>
</comment>
<evidence type="ECO:0000256" key="4">
    <source>
        <dbReference type="ARBA" id="ARBA00022989"/>
    </source>
</evidence>
<dbReference type="Pfam" id="PF08395">
    <property type="entry name" value="7tm_7"/>
    <property type="match status" value="1"/>
</dbReference>
<accession>A0ABN7A7C8</accession>
<feature type="transmembrane region" description="Helical" evidence="8">
    <location>
        <begin position="265"/>
        <end position="290"/>
    </location>
</feature>
<dbReference type="PANTHER" id="PTHR21143:SF133">
    <property type="entry name" value="GUSTATORY AND PHEROMONE RECEPTOR 32A-RELATED"/>
    <property type="match status" value="1"/>
</dbReference>
<protein>
    <recommendedName>
        <fullName evidence="8">Gustatory receptor</fullName>
    </recommendedName>
</protein>
<dbReference type="Proteomes" id="UP001307889">
    <property type="component" value="Chromosome 1"/>
</dbReference>
<gene>
    <name evidence="9" type="ORF">NTJ_00974</name>
</gene>
<feature type="transmembrane region" description="Helical" evidence="8">
    <location>
        <begin position="226"/>
        <end position="245"/>
    </location>
</feature>
<keyword evidence="4 8" id="KW-1133">Transmembrane helix</keyword>
<evidence type="ECO:0000256" key="2">
    <source>
        <dbReference type="ARBA" id="ARBA00022475"/>
    </source>
</evidence>
<evidence type="ECO:0000256" key="8">
    <source>
        <dbReference type="RuleBase" id="RU363108"/>
    </source>
</evidence>
<evidence type="ECO:0000256" key="3">
    <source>
        <dbReference type="ARBA" id="ARBA00022692"/>
    </source>
</evidence>
<comment type="function">
    <text evidence="8">Gustatory receptor which mediates acceptance or avoidance behavior, depending on its substrates.</text>
</comment>
<evidence type="ECO:0000313" key="10">
    <source>
        <dbReference type="Proteomes" id="UP001307889"/>
    </source>
</evidence>
<dbReference type="PANTHER" id="PTHR21143">
    <property type="entry name" value="INVERTEBRATE GUSTATORY RECEPTOR"/>
    <property type="match status" value="1"/>
</dbReference>
<dbReference type="InterPro" id="IPR013604">
    <property type="entry name" value="7TM_chemorcpt"/>
</dbReference>
<keyword evidence="10" id="KW-1185">Reference proteome</keyword>
<organism evidence="9 10">
    <name type="scientific">Nesidiocoris tenuis</name>
    <dbReference type="NCBI Taxonomy" id="355587"/>
    <lineage>
        <taxon>Eukaryota</taxon>
        <taxon>Metazoa</taxon>
        <taxon>Ecdysozoa</taxon>
        <taxon>Arthropoda</taxon>
        <taxon>Hexapoda</taxon>
        <taxon>Insecta</taxon>
        <taxon>Pterygota</taxon>
        <taxon>Neoptera</taxon>
        <taxon>Paraneoptera</taxon>
        <taxon>Hemiptera</taxon>
        <taxon>Heteroptera</taxon>
        <taxon>Panheteroptera</taxon>
        <taxon>Cimicomorpha</taxon>
        <taxon>Miridae</taxon>
        <taxon>Dicyphina</taxon>
        <taxon>Nesidiocoris</taxon>
    </lineage>
</organism>
<evidence type="ECO:0000256" key="6">
    <source>
        <dbReference type="ARBA" id="ARBA00023170"/>
    </source>
</evidence>
<keyword evidence="6 8" id="KW-0675">Receptor</keyword>
<dbReference type="EMBL" id="AP028909">
    <property type="protein sequence ID" value="BES88168.1"/>
    <property type="molecule type" value="Genomic_DNA"/>
</dbReference>
<sequence length="364" mass="40923">MDGNFLLSKVLGTFPYKSTKNGYRVNAYLVVYNFVIILWVIADFSFFVNFVAPSMAMTNVQSLVIITEKLSSILGATVPVFMIASNVARINSVQRRIRILDRLLASINIHPRSYRYHSVGVFLIANIFFAVFIEGDFSKGRMRIISTLIMYSLLLGSALRIYHDVTAILCRSEAINEEMSKLKFELATSKNYTAEQTSNVADKIKKLHILCDCNESVCLLAETTNCMFSSQILLMLSISLVHAIIHTTQMSWSTHAGATTLLDTILFLVSKLAMVIVDVEMVAFVVVSCARVTDETRRFNVLLYQTMLFSKTSATRTDHKLRMNLISNWSVEFSAGGFFNVTYTLFQSLIGTAANFIFIIKQFG</sequence>
<comment type="similarity">
    <text evidence="8">Belongs to the insect chemoreceptor superfamily. Gustatory receptor (GR) family.</text>
</comment>
<name>A0ABN7A7C8_9HEMI</name>
<feature type="transmembrane region" description="Helical" evidence="8">
    <location>
        <begin position="114"/>
        <end position="132"/>
    </location>
</feature>
<comment type="subcellular location">
    <subcellularLocation>
        <location evidence="1 8">Cell membrane</location>
        <topology evidence="1 8">Multi-pass membrane protein</topology>
    </subcellularLocation>
</comment>
<feature type="transmembrane region" description="Helical" evidence="8">
    <location>
        <begin position="144"/>
        <end position="162"/>
    </location>
</feature>
<evidence type="ECO:0000256" key="1">
    <source>
        <dbReference type="ARBA" id="ARBA00004651"/>
    </source>
</evidence>
<reference evidence="9 10" key="1">
    <citation type="submission" date="2023-09" db="EMBL/GenBank/DDBJ databases">
        <title>Nesidiocoris tenuis whole genome shotgun sequence.</title>
        <authorList>
            <person name="Shibata T."/>
            <person name="Shimoda M."/>
            <person name="Kobayashi T."/>
            <person name="Uehara T."/>
        </authorList>
    </citation>
    <scope>NUCLEOTIDE SEQUENCE [LARGE SCALE GENOMIC DNA]</scope>
    <source>
        <strain evidence="9 10">Japan</strain>
    </source>
</reference>
<evidence type="ECO:0000256" key="5">
    <source>
        <dbReference type="ARBA" id="ARBA00023136"/>
    </source>
</evidence>
<evidence type="ECO:0000313" key="9">
    <source>
        <dbReference type="EMBL" id="BES88168.1"/>
    </source>
</evidence>
<feature type="transmembrane region" description="Helical" evidence="8">
    <location>
        <begin position="27"/>
        <end position="52"/>
    </location>
</feature>
<keyword evidence="2 8" id="KW-1003">Cell membrane</keyword>
<keyword evidence="5 8" id="KW-0472">Membrane</keyword>
<keyword evidence="7 8" id="KW-0807">Transducer</keyword>